<dbReference type="SMART" id="SM00343">
    <property type="entry name" value="ZnF_C2HC"/>
    <property type="match status" value="1"/>
</dbReference>
<dbReference type="InterPro" id="IPR036875">
    <property type="entry name" value="Znf_CCHC_sf"/>
</dbReference>
<evidence type="ECO:0000313" key="7">
    <source>
        <dbReference type="EMBL" id="VDL83917.1"/>
    </source>
</evidence>
<dbReference type="InterPro" id="IPR001878">
    <property type="entry name" value="Znf_CCHC"/>
</dbReference>
<evidence type="ECO:0000259" key="6">
    <source>
        <dbReference type="PROSITE" id="PS50158"/>
    </source>
</evidence>
<dbReference type="GO" id="GO:0019899">
    <property type="term" value="F:enzyme binding"/>
    <property type="evidence" value="ECO:0007669"/>
    <property type="project" value="UniProtKB-ARBA"/>
</dbReference>
<organism evidence="9">
    <name type="scientific">Nippostrongylus brasiliensis</name>
    <name type="common">Rat hookworm</name>
    <dbReference type="NCBI Taxonomy" id="27835"/>
    <lineage>
        <taxon>Eukaryota</taxon>
        <taxon>Metazoa</taxon>
        <taxon>Ecdysozoa</taxon>
        <taxon>Nematoda</taxon>
        <taxon>Chromadorea</taxon>
        <taxon>Rhabditida</taxon>
        <taxon>Rhabditina</taxon>
        <taxon>Rhabditomorpha</taxon>
        <taxon>Strongyloidea</taxon>
        <taxon>Heligmosomidae</taxon>
        <taxon>Nippostrongylus</taxon>
    </lineage>
</organism>
<dbReference type="Pfam" id="PF13696">
    <property type="entry name" value="zf-CCHC_2"/>
    <property type="match status" value="1"/>
</dbReference>
<evidence type="ECO:0000313" key="8">
    <source>
        <dbReference type="Proteomes" id="UP000271162"/>
    </source>
</evidence>
<keyword evidence="8" id="KW-1185">Reference proteome</keyword>
<proteinExistence type="predicted"/>
<dbReference type="PROSITE" id="PS50158">
    <property type="entry name" value="ZF_CCHC"/>
    <property type="match status" value="1"/>
</dbReference>
<accession>A0A0N4YSG0</accession>
<dbReference type="EMBL" id="UYSL01024878">
    <property type="protein sequence ID" value="VDL83917.1"/>
    <property type="molecule type" value="Genomic_DNA"/>
</dbReference>
<keyword evidence="1" id="KW-0479">Metal-binding</keyword>
<evidence type="ECO:0000256" key="1">
    <source>
        <dbReference type="ARBA" id="ARBA00022723"/>
    </source>
</evidence>
<dbReference type="STRING" id="27835.A0A0N4YSG0"/>
<gene>
    <name evidence="7" type="ORF">NBR_LOCUS20180</name>
</gene>
<dbReference type="InterPro" id="IPR025829">
    <property type="entry name" value="Zn_knuckle_CX2CX3GHX4C"/>
</dbReference>
<keyword evidence="3" id="KW-0862">Zinc</keyword>
<keyword evidence="2 4" id="KW-0863">Zinc-finger</keyword>
<feature type="region of interest" description="Disordered" evidence="5">
    <location>
        <begin position="151"/>
        <end position="170"/>
    </location>
</feature>
<dbReference type="WBParaSite" id="NBR_0002018201-mRNA-1">
    <property type="protein sequence ID" value="NBR_0002018201-mRNA-1"/>
    <property type="gene ID" value="NBR_0002018201"/>
</dbReference>
<feature type="domain" description="CCHC-type" evidence="6">
    <location>
        <begin position="237"/>
        <end position="252"/>
    </location>
</feature>
<evidence type="ECO:0000256" key="5">
    <source>
        <dbReference type="SAM" id="MobiDB-lite"/>
    </source>
</evidence>
<protein>
    <submittedName>
        <fullName evidence="9">CCHC-type domain-containing protein</fullName>
    </submittedName>
</protein>
<dbReference type="Gene3D" id="4.10.60.10">
    <property type="entry name" value="Zinc finger, CCHC-type"/>
    <property type="match status" value="1"/>
</dbReference>
<reference evidence="9" key="1">
    <citation type="submission" date="2017-02" db="UniProtKB">
        <authorList>
            <consortium name="WormBaseParasite"/>
        </authorList>
    </citation>
    <scope>IDENTIFICATION</scope>
</reference>
<dbReference type="GO" id="GO:0008270">
    <property type="term" value="F:zinc ion binding"/>
    <property type="evidence" value="ECO:0007669"/>
    <property type="project" value="UniProtKB-KW"/>
</dbReference>
<sequence>MSTFNDVSGDDPIEGPSLVLHTGPVSHEEVVESHLIRLDPRDLHSIIQAVKTEAPSSSQSDSSSSFAFKREGFGRQFDFNLSLIRKLSNVRDTEDCFAVVSEVAQLLTVRNATLKIADSHPGVFQFLDNKAKSESLKTTDPGLSEFMESIKKTEREESRKRKPSSVSMPFRKRETTWRPVSVERRAPVSFSSSWGRPYDGRRSYDFPGREYPSFPPRGPRDYRESYKEMQNRRKSSCNLCGREGHWVKDCPQNK</sequence>
<evidence type="ECO:0000256" key="4">
    <source>
        <dbReference type="PROSITE-ProRule" id="PRU00047"/>
    </source>
</evidence>
<dbReference type="GO" id="GO:0005737">
    <property type="term" value="C:cytoplasm"/>
    <property type="evidence" value="ECO:0007669"/>
    <property type="project" value="UniProtKB-ARBA"/>
</dbReference>
<dbReference type="GO" id="GO:0003676">
    <property type="term" value="F:nucleic acid binding"/>
    <property type="evidence" value="ECO:0007669"/>
    <property type="project" value="InterPro"/>
</dbReference>
<reference evidence="7 8" key="2">
    <citation type="submission" date="2018-11" db="EMBL/GenBank/DDBJ databases">
        <authorList>
            <consortium name="Pathogen Informatics"/>
        </authorList>
    </citation>
    <scope>NUCLEOTIDE SEQUENCE [LARGE SCALE GENOMIC DNA]</scope>
</reference>
<dbReference type="OMA" id="THAFKRE"/>
<evidence type="ECO:0000313" key="9">
    <source>
        <dbReference type="WBParaSite" id="NBR_0002018201-mRNA-1"/>
    </source>
</evidence>
<dbReference type="Proteomes" id="UP000271162">
    <property type="component" value="Unassembled WGS sequence"/>
</dbReference>
<name>A0A0N4YSG0_NIPBR</name>
<dbReference type="AlphaFoldDB" id="A0A0N4YSG0"/>
<evidence type="ECO:0000256" key="2">
    <source>
        <dbReference type="ARBA" id="ARBA00022771"/>
    </source>
</evidence>
<dbReference type="SUPFAM" id="SSF57756">
    <property type="entry name" value="Retrovirus zinc finger-like domains"/>
    <property type="match status" value="1"/>
</dbReference>
<evidence type="ECO:0000256" key="3">
    <source>
        <dbReference type="ARBA" id="ARBA00022833"/>
    </source>
</evidence>